<evidence type="ECO:0000256" key="3">
    <source>
        <dbReference type="ARBA" id="ARBA00023157"/>
    </source>
</evidence>
<keyword evidence="2" id="KW-0201">Cytochrome c-type biogenesis</keyword>
<dbReference type="Pfam" id="PF00578">
    <property type="entry name" value="AhpC-TSA"/>
    <property type="match status" value="1"/>
</dbReference>
<evidence type="ECO:0000256" key="1">
    <source>
        <dbReference type="ARBA" id="ARBA00004196"/>
    </source>
</evidence>
<keyword evidence="4" id="KW-0676">Redox-active center</keyword>
<dbReference type="EMBL" id="BAABDK010000022">
    <property type="protein sequence ID" value="GAA4040789.1"/>
    <property type="molecule type" value="Genomic_DNA"/>
</dbReference>
<evidence type="ECO:0000313" key="8">
    <source>
        <dbReference type="Proteomes" id="UP001501469"/>
    </source>
</evidence>
<evidence type="ECO:0000256" key="5">
    <source>
        <dbReference type="SAM" id="SignalP"/>
    </source>
</evidence>
<dbReference type="PANTHER" id="PTHR42852">
    <property type="entry name" value="THIOL:DISULFIDE INTERCHANGE PROTEIN DSBE"/>
    <property type="match status" value="1"/>
</dbReference>
<feature type="domain" description="Thioredoxin" evidence="6">
    <location>
        <begin position="202"/>
        <end position="341"/>
    </location>
</feature>
<evidence type="ECO:0000256" key="4">
    <source>
        <dbReference type="ARBA" id="ARBA00023284"/>
    </source>
</evidence>
<sequence length="341" mass="37231">MTNSFLALLLLVPGLSLAQKPFTYHISGKIGALNAPNKVYLRNEELVDSATLTNGAFELTGSAVLPTRADLVVQANGYHPNAVMTNATSVFLEPTPVVVISEGSLRDATTTITGGPLTTEHQQLYAAVPPKATPQQYAQAYTAFIKTHPASWVSLMALWDMGVFTKRQYEEVGPLYAALSPELKSSRPGRIYGDLVQGLKATTVGQLAPNFTKKTPAGKSVSLADYRGKYVLLAFWHSCGSCRTENPNLVKAYQAFKSPKFDILGVSLDTENNRERWIKAIDDDHLAWTQLSDLDGMKREIERLYGYPGTPMNLLIDPSGKIVAANLQGAELQAALKRFLK</sequence>
<feature type="chain" id="PRO_5046339342" description="Thioredoxin domain-containing protein" evidence="5">
    <location>
        <begin position="19"/>
        <end position="341"/>
    </location>
</feature>
<dbReference type="Gene3D" id="3.40.30.10">
    <property type="entry name" value="Glutaredoxin"/>
    <property type="match status" value="1"/>
</dbReference>
<dbReference type="InterPro" id="IPR025380">
    <property type="entry name" value="DUF4369"/>
</dbReference>
<comment type="caution">
    <text evidence="7">The sequence shown here is derived from an EMBL/GenBank/DDBJ whole genome shotgun (WGS) entry which is preliminary data.</text>
</comment>
<evidence type="ECO:0000259" key="6">
    <source>
        <dbReference type="PROSITE" id="PS51352"/>
    </source>
</evidence>
<reference evidence="8" key="1">
    <citation type="journal article" date="2019" name="Int. J. Syst. Evol. Microbiol.">
        <title>The Global Catalogue of Microorganisms (GCM) 10K type strain sequencing project: providing services to taxonomists for standard genome sequencing and annotation.</title>
        <authorList>
            <consortium name="The Broad Institute Genomics Platform"/>
            <consortium name="The Broad Institute Genome Sequencing Center for Infectious Disease"/>
            <person name="Wu L."/>
            <person name="Ma J."/>
        </authorList>
    </citation>
    <scope>NUCLEOTIDE SEQUENCE [LARGE SCALE GENOMIC DNA]</scope>
    <source>
        <strain evidence="8">JCM 17225</strain>
    </source>
</reference>
<organism evidence="7 8">
    <name type="scientific">Hymenobacter glaciei</name>
    <dbReference type="NCBI Taxonomy" id="877209"/>
    <lineage>
        <taxon>Bacteria</taxon>
        <taxon>Pseudomonadati</taxon>
        <taxon>Bacteroidota</taxon>
        <taxon>Cytophagia</taxon>
        <taxon>Cytophagales</taxon>
        <taxon>Hymenobacteraceae</taxon>
        <taxon>Hymenobacter</taxon>
    </lineage>
</organism>
<accession>A0ABP7UD14</accession>
<dbReference type="PANTHER" id="PTHR42852:SF6">
    <property type="entry name" value="THIOL:DISULFIDE INTERCHANGE PROTEIN DSBE"/>
    <property type="match status" value="1"/>
</dbReference>
<protein>
    <recommendedName>
        <fullName evidence="6">Thioredoxin domain-containing protein</fullName>
    </recommendedName>
</protein>
<dbReference type="PROSITE" id="PS51352">
    <property type="entry name" value="THIOREDOXIN_2"/>
    <property type="match status" value="1"/>
</dbReference>
<dbReference type="InterPro" id="IPR050553">
    <property type="entry name" value="Thioredoxin_ResA/DsbE_sf"/>
</dbReference>
<keyword evidence="5" id="KW-0732">Signal</keyword>
<name>A0ABP7UD14_9BACT</name>
<keyword evidence="3" id="KW-1015">Disulfide bond</keyword>
<gene>
    <name evidence="7" type="ORF">GCM10022409_28470</name>
</gene>
<keyword evidence="8" id="KW-1185">Reference proteome</keyword>
<dbReference type="RefSeq" id="WP_345055762.1">
    <property type="nucleotide sequence ID" value="NZ_BAABDK010000022.1"/>
</dbReference>
<dbReference type="InterPro" id="IPR036249">
    <property type="entry name" value="Thioredoxin-like_sf"/>
</dbReference>
<comment type="subcellular location">
    <subcellularLocation>
        <location evidence="1">Cell envelope</location>
    </subcellularLocation>
</comment>
<feature type="signal peptide" evidence="5">
    <location>
        <begin position="1"/>
        <end position="18"/>
    </location>
</feature>
<dbReference type="CDD" id="cd02966">
    <property type="entry name" value="TlpA_like_family"/>
    <property type="match status" value="1"/>
</dbReference>
<evidence type="ECO:0000256" key="2">
    <source>
        <dbReference type="ARBA" id="ARBA00022748"/>
    </source>
</evidence>
<dbReference type="SUPFAM" id="SSF52833">
    <property type="entry name" value="Thioredoxin-like"/>
    <property type="match status" value="1"/>
</dbReference>
<proteinExistence type="predicted"/>
<dbReference type="Proteomes" id="UP001501469">
    <property type="component" value="Unassembled WGS sequence"/>
</dbReference>
<dbReference type="InterPro" id="IPR000866">
    <property type="entry name" value="AhpC/TSA"/>
</dbReference>
<evidence type="ECO:0000313" key="7">
    <source>
        <dbReference type="EMBL" id="GAA4040789.1"/>
    </source>
</evidence>
<dbReference type="InterPro" id="IPR013766">
    <property type="entry name" value="Thioredoxin_domain"/>
</dbReference>
<dbReference type="Pfam" id="PF14289">
    <property type="entry name" value="DUF4369"/>
    <property type="match status" value="1"/>
</dbReference>